<name>A0A250XPR3_9CHLO</name>
<keyword evidence="7 11" id="KW-0735">Signal-anchor</keyword>
<sequence>MGKGDYNVIIMHYLLLYCLVAVFGIDQGSALSSFEHSDTATQHRHNAAKVGARWRNLDEQMKGSHFILSQVPTALTSSHCGNKSGLQGACLGLVGIYSHPAHLERRVLHRSTWLRFKPPGIDFVFILGQPDSEIENKTGYPYYENLVRWEQSLYGDLLILNTHEVDTHLSGTKSFAFFSWAALHAGKWPESNYLFIAKCDDDAIVNPLQLRLLLMQLALRGGDTTNTNRHGTENQAETAVLSMPPPPTFWGLTSSKFDKKQGVKTEWMWGAFYLVSADVAMEATLSEDQLKAAALLPEDVAMAKAFTTIIPSEKWTQALPCEIYNHEHAFDGVDPQSLLWGRYNQRRTYSKETIAAHELKRHHVFMEAFSELLPFMEAMHRDCWEWFEQEKDHSYLTRPAEQCRRWHSSSLKCSSS</sequence>
<dbReference type="UniPathway" id="UPA00378"/>
<evidence type="ECO:0000256" key="5">
    <source>
        <dbReference type="ARBA" id="ARBA00022679"/>
    </source>
</evidence>
<organism evidence="12 13">
    <name type="scientific">Chlamydomonas eustigma</name>
    <dbReference type="NCBI Taxonomy" id="1157962"/>
    <lineage>
        <taxon>Eukaryota</taxon>
        <taxon>Viridiplantae</taxon>
        <taxon>Chlorophyta</taxon>
        <taxon>core chlorophytes</taxon>
        <taxon>Chlorophyceae</taxon>
        <taxon>CS clade</taxon>
        <taxon>Chlamydomonadales</taxon>
        <taxon>Chlamydomonadaceae</taxon>
        <taxon>Chlamydomonas</taxon>
    </lineage>
</organism>
<dbReference type="STRING" id="1157962.A0A250XPR3"/>
<keyword evidence="6 11" id="KW-0812">Transmembrane</keyword>
<comment type="subcellular location">
    <subcellularLocation>
        <location evidence="1 11">Golgi apparatus membrane</location>
        <topology evidence="1 11">Single-pass type II membrane protein</topology>
    </subcellularLocation>
</comment>
<keyword evidence="5" id="KW-0808">Transferase</keyword>
<dbReference type="GO" id="GO:0000139">
    <property type="term" value="C:Golgi membrane"/>
    <property type="evidence" value="ECO:0007669"/>
    <property type="project" value="UniProtKB-SubCell"/>
</dbReference>
<keyword evidence="9 11" id="KW-0333">Golgi apparatus</keyword>
<evidence type="ECO:0000256" key="4">
    <source>
        <dbReference type="ARBA" id="ARBA00022676"/>
    </source>
</evidence>
<accession>A0A250XPR3</accession>
<proteinExistence type="inferred from homology"/>
<reference evidence="12 13" key="1">
    <citation type="submission" date="2017-08" db="EMBL/GenBank/DDBJ databases">
        <title>Acidophilic green algal genome provides insights into adaptation to an acidic environment.</title>
        <authorList>
            <person name="Hirooka S."/>
            <person name="Hirose Y."/>
            <person name="Kanesaki Y."/>
            <person name="Higuchi S."/>
            <person name="Fujiwara T."/>
            <person name="Onuma R."/>
            <person name="Era A."/>
            <person name="Ohbayashi R."/>
            <person name="Uzuka A."/>
            <person name="Nozaki H."/>
            <person name="Yoshikawa H."/>
            <person name="Miyagishima S.Y."/>
        </authorList>
    </citation>
    <scope>NUCLEOTIDE SEQUENCE [LARGE SCALE GENOMIC DNA]</scope>
    <source>
        <strain evidence="12 13">NIES-2499</strain>
    </source>
</reference>
<evidence type="ECO:0000256" key="3">
    <source>
        <dbReference type="ARBA" id="ARBA00008661"/>
    </source>
</evidence>
<evidence type="ECO:0000256" key="10">
    <source>
        <dbReference type="ARBA" id="ARBA00023136"/>
    </source>
</evidence>
<dbReference type="Pfam" id="PF01762">
    <property type="entry name" value="Galactosyl_T"/>
    <property type="match status" value="1"/>
</dbReference>
<gene>
    <name evidence="12" type="ORF">CEUSTIGMA_g12360.t1</name>
</gene>
<evidence type="ECO:0000313" key="12">
    <source>
        <dbReference type="EMBL" id="GAX84939.1"/>
    </source>
</evidence>
<evidence type="ECO:0000256" key="2">
    <source>
        <dbReference type="ARBA" id="ARBA00004922"/>
    </source>
</evidence>
<dbReference type="Proteomes" id="UP000232323">
    <property type="component" value="Unassembled WGS sequence"/>
</dbReference>
<keyword evidence="13" id="KW-1185">Reference proteome</keyword>
<dbReference type="InterPro" id="IPR002659">
    <property type="entry name" value="Glyco_trans_31"/>
</dbReference>
<comment type="cofactor">
    <cofactor evidence="11">
        <name>Mn(2+)</name>
        <dbReference type="ChEBI" id="CHEBI:29035"/>
    </cofactor>
</comment>
<evidence type="ECO:0000256" key="6">
    <source>
        <dbReference type="ARBA" id="ARBA00022692"/>
    </source>
</evidence>
<evidence type="ECO:0000256" key="8">
    <source>
        <dbReference type="ARBA" id="ARBA00022989"/>
    </source>
</evidence>
<dbReference type="EMBL" id="BEGY01000142">
    <property type="protein sequence ID" value="GAX84939.1"/>
    <property type="molecule type" value="Genomic_DNA"/>
</dbReference>
<dbReference type="EC" id="2.4.1.-" evidence="11"/>
<comment type="caution">
    <text evidence="12">The sequence shown here is derived from an EMBL/GenBank/DDBJ whole genome shotgun (WGS) entry which is preliminary data.</text>
</comment>
<dbReference type="GO" id="GO:0016758">
    <property type="term" value="F:hexosyltransferase activity"/>
    <property type="evidence" value="ECO:0007669"/>
    <property type="project" value="InterPro"/>
</dbReference>
<evidence type="ECO:0000256" key="11">
    <source>
        <dbReference type="RuleBase" id="RU363063"/>
    </source>
</evidence>
<dbReference type="Gene3D" id="3.90.550.50">
    <property type="match status" value="1"/>
</dbReference>
<keyword evidence="8 11" id="KW-1133">Transmembrane helix</keyword>
<evidence type="ECO:0000256" key="7">
    <source>
        <dbReference type="ARBA" id="ARBA00022968"/>
    </source>
</evidence>
<evidence type="ECO:0000256" key="9">
    <source>
        <dbReference type="ARBA" id="ARBA00023034"/>
    </source>
</evidence>
<keyword evidence="4 11" id="KW-0328">Glycosyltransferase</keyword>
<dbReference type="PANTHER" id="PTHR11214">
    <property type="entry name" value="BETA-1,3-N-ACETYLGLUCOSAMINYLTRANSFERASE"/>
    <property type="match status" value="1"/>
</dbReference>
<comment type="pathway">
    <text evidence="2">Protein modification; protein glycosylation.</text>
</comment>
<evidence type="ECO:0000313" key="13">
    <source>
        <dbReference type="Proteomes" id="UP000232323"/>
    </source>
</evidence>
<dbReference type="PANTHER" id="PTHR11214:SF351">
    <property type="entry name" value="BETA-1,3-GALACTOSYLTRANSFERASE PVG3"/>
    <property type="match status" value="1"/>
</dbReference>
<comment type="similarity">
    <text evidence="3 11">Belongs to the glycosyltransferase 31 family.</text>
</comment>
<dbReference type="OrthoDB" id="2139606at2759"/>
<keyword evidence="10 11" id="KW-0472">Membrane</keyword>
<dbReference type="AlphaFoldDB" id="A0A250XPR3"/>
<protein>
    <recommendedName>
        <fullName evidence="11">Hexosyltransferase</fullName>
        <ecNumber evidence="11">2.4.1.-</ecNumber>
    </recommendedName>
</protein>
<keyword evidence="11" id="KW-0464">Manganese</keyword>
<feature type="transmembrane region" description="Helical" evidence="11">
    <location>
        <begin position="6"/>
        <end position="25"/>
    </location>
</feature>
<evidence type="ECO:0000256" key="1">
    <source>
        <dbReference type="ARBA" id="ARBA00004323"/>
    </source>
</evidence>